<protein>
    <submittedName>
        <fullName evidence="3">FixH family protein</fullName>
    </submittedName>
</protein>
<dbReference type="EMBL" id="JBIACJ010000008">
    <property type="protein sequence ID" value="MFE8697784.1"/>
    <property type="molecule type" value="Genomic_DNA"/>
</dbReference>
<name>A0ABW6K0U7_9BACI</name>
<gene>
    <name evidence="3" type="ORF">ACFYKT_15700</name>
</gene>
<feature type="signal peptide" evidence="1">
    <location>
        <begin position="1"/>
        <end position="20"/>
    </location>
</feature>
<evidence type="ECO:0000259" key="2">
    <source>
        <dbReference type="Pfam" id="PF13115"/>
    </source>
</evidence>
<dbReference type="Proteomes" id="UP001601058">
    <property type="component" value="Unassembled WGS sequence"/>
</dbReference>
<reference evidence="3 4" key="1">
    <citation type="submission" date="2024-08" db="EMBL/GenBank/DDBJ databases">
        <title>Two novel Cytobacillus novel species.</title>
        <authorList>
            <person name="Liu G."/>
        </authorList>
    </citation>
    <scope>NUCLEOTIDE SEQUENCE [LARGE SCALE GENOMIC DNA]</scope>
    <source>
        <strain evidence="3 4">FJAT-53684</strain>
    </source>
</reference>
<sequence length="300" mass="34459">MKKGLYSISFVLLFMLAACSSGSSLEITVEKELYFQKEKTSEFAIKVTDQDEPVEDLEITAEFAMVDMDHGKYEVNFTEEEKGIYSSEVELPMAGEWEIVFTISEDGKEVEKVIEYDVKEPEGVATINGDWVTTEDIEFYRFINELHIAINREQAEEKYEGKELEGALANLDDQEQAVQDQNTLLTQIIRLRSVALLGLEKGHEASREEVKKAIESVREQYGQSQAAQNLIKEFGEDKFWDKQEKQYELIVLSQKVQTDLINKVKEANPDVNEQEILYQTQKQYEELLVSQVNSLNIVIL</sequence>
<proteinExistence type="predicted"/>
<evidence type="ECO:0000313" key="4">
    <source>
        <dbReference type="Proteomes" id="UP001601058"/>
    </source>
</evidence>
<dbReference type="RefSeq" id="WP_389221530.1">
    <property type="nucleotide sequence ID" value="NZ_JBIACJ010000008.1"/>
</dbReference>
<keyword evidence="1" id="KW-0732">Signal</keyword>
<keyword evidence="4" id="KW-1185">Reference proteome</keyword>
<organism evidence="3 4">
    <name type="scientific">Cytobacillus mangrovibacter</name>
    <dbReference type="NCBI Taxonomy" id="3299024"/>
    <lineage>
        <taxon>Bacteria</taxon>
        <taxon>Bacillati</taxon>
        <taxon>Bacillota</taxon>
        <taxon>Bacilli</taxon>
        <taxon>Bacillales</taxon>
        <taxon>Bacillaceae</taxon>
        <taxon>Cytobacillus</taxon>
    </lineage>
</organism>
<feature type="chain" id="PRO_5045930485" evidence="1">
    <location>
        <begin position="21"/>
        <end position="300"/>
    </location>
</feature>
<feature type="domain" description="YtkA-like" evidence="2">
    <location>
        <begin position="25"/>
        <end position="99"/>
    </location>
</feature>
<evidence type="ECO:0000256" key="1">
    <source>
        <dbReference type="SAM" id="SignalP"/>
    </source>
</evidence>
<evidence type="ECO:0000313" key="3">
    <source>
        <dbReference type="EMBL" id="MFE8697784.1"/>
    </source>
</evidence>
<dbReference type="InterPro" id="IPR032693">
    <property type="entry name" value="YtkA-like_dom"/>
</dbReference>
<accession>A0ABW6K0U7</accession>
<dbReference type="PROSITE" id="PS51257">
    <property type="entry name" value="PROKAR_LIPOPROTEIN"/>
    <property type="match status" value="1"/>
</dbReference>
<comment type="caution">
    <text evidence="3">The sequence shown here is derived from an EMBL/GenBank/DDBJ whole genome shotgun (WGS) entry which is preliminary data.</text>
</comment>
<dbReference type="Pfam" id="PF13115">
    <property type="entry name" value="YtkA"/>
    <property type="match status" value="1"/>
</dbReference>